<reference evidence="2 3" key="1">
    <citation type="submission" date="2021-10" db="EMBL/GenBank/DDBJ databases">
        <authorList>
            <person name="Criscuolo A."/>
        </authorList>
    </citation>
    <scope>NUCLEOTIDE SEQUENCE [LARGE SCALE GENOMIC DNA]</scope>
    <source>
        <strain evidence="3">CIP 111883</strain>
    </source>
</reference>
<dbReference type="SUPFAM" id="SSF54637">
    <property type="entry name" value="Thioesterase/thiol ester dehydrase-isomerase"/>
    <property type="match status" value="1"/>
</dbReference>
<evidence type="ECO:0000313" key="3">
    <source>
        <dbReference type="Proteomes" id="UP000789833"/>
    </source>
</evidence>
<dbReference type="Proteomes" id="UP000789833">
    <property type="component" value="Unassembled WGS sequence"/>
</dbReference>
<dbReference type="InterPro" id="IPR054485">
    <property type="entry name" value="FlK-like_dom"/>
</dbReference>
<comment type="caution">
    <text evidence="2">The sequence shown here is derived from an EMBL/GenBank/DDBJ whole genome shotgun (WGS) entry which is preliminary data.</text>
</comment>
<gene>
    <name evidence="2" type="ORF">BACCIP111883_02486</name>
</gene>
<protein>
    <recommendedName>
        <fullName evidence="1">Fluoroacetyl-CoA-specific thioesterase-like domain-containing protein</fullName>
    </recommendedName>
</protein>
<dbReference type="InterPro" id="IPR029069">
    <property type="entry name" value="HotDog_dom_sf"/>
</dbReference>
<dbReference type="PANTHER" id="PTHR36934">
    <property type="entry name" value="BLR0278 PROTEIN"/>
    <property type="match status" value="1"/>
</dbReference>
<evidence type="ECO:0000313" key="2">
    <source>
        <dbReference type="EMBL" id="CAG9621713.1"/>
    </source>
</evidence>
<proteinExistence type="predicted"/>
<dbReference type="InterPro" id="IPR025540">
    <property type="entry name" value="FlK"/>
</dbReference>
<evidence type="ECO:0000259" key="1">
    <source>
        <dbReference type="Pfam" id="PF22636"/>
    </source>
</evidence>
<keyword evidence="3" id="KW-1185">Reference proteome</keyword>
<feature type="domain" description="Fluoroacetyl-CoA-specific thioesterase-like" evidence="1">
    <location>
        <begin position="13"/>
        <end position="115"/>
    </location>
</feature>
<organism evidence="2 3">
    <name type="scientific">Sutcliffiella rhizosphaerae</name>
    <dbReference type="NCBI Taxonomy" id="2880967"/>
    <lineage>
        <taxon>Bacteria</taxon>
        <taxon>Bacillati</taxon>
        <taxon>Bacillota</taxon>
        <taxon>Bacilli</taxon>
        <taxon>Bacillales</taxon>
        <taxon>Bacillaceae</taxon>
        <taxon>Sutcliffiella</taxon>
    </lineage>
</organism>
<dbReference type="PANTHER" id="PTHR36934:SF1">
    <property type="entry name" value="THIOESTERASE DOMAIN-CONTAINING PROTEIN"/>
    <property type="match status" value="1"/>
</dbReference>
<dbReference type="Gene3D" id="3.10.129.10">
    <property type="entry name" value="Hotdog Thioesterase"/>
    <property type="match status" value="1"/>
</dbReference>
<name>A0ABM8YNY8_9BACI</name>
<dbReference type="Pfam" id="PF22636">
    <property type="entry name" value="FlK"/>
    <property type="match status" value="1"/>
</dbReference>
<accession>A0ABM8YNY8</accession>
<dbReference type="EMBL" id="CAKJTJ010000012">
    <property type="protein sequence ID" value="CAG9621713.1"/>
    <property type="molecule type" value="Genomic_DNA"/>
</dbReference>
<sequence>MRVGLKHSIQITVTEEMFAQFEGEVVHPVYSTVSMVYHMEWVSRQILLPYLEQYEEGMGAEVSVKHLAPVTEGNVIRFDAEVIYEKNNYLITNVDALVNDSLIGKGEVVQIVLPKSKINSLIANKNNR</sequence>